<name>A0A6J4SMU6_9ACTN</name>
<protein>
    <submittedName>
        <fullName evidence="1">Uncharacterized protein</fullName>
    </submittedName>
</protein>
<gene>
    <name evidence="1" type="ORF">AVDCRST_MAG13-2100</name>
</gene>
<reference evidence="1" key="1">
    <citation type="submission" date="2020-02" db="EMBL/GenBank/DDBJ databases">
        <authorList>
            <person name="Meier V. D."/>
        </authorList>
    </citation>
    <scope>NUCLEOTIDE SEQUENCE</scope>
    <source>
        <strain evidence="1">AVDCRST_MAG13</strain>
    </source>
</reference>
<dbReference type="AlphaFoldDB" id="A0A6J4SMU6"/>
<evidence type="ECO:0000313" key="1">
    <source>
        <dbReference type="EMBL" id="CAA9498388.1"/>
    </source>
</evidence>
<sequence length="21" mass="1884">MTRGGAQGAGRLAAGALAALA</sequence>
<dbReference type="EMBL" id="CADCVO010000337">
    <property type="protein sequence ID" value="CAA9498388.1"/>
    <property type="molecule type" value="Genomic_DNA"/>
</dbReference>
<accession>A0A6J4SMU6</accession>
<feature type="non-terminal residue" evidence="1">
    <location>
        <position position="21"/>
    </location>
</feature>
<organism evidence="1">
    <name type="scientific">uncultured Solirubrobacteraceae bacterium</name>
    <dbReference type="NCBI Taxonomy" id="1162706"/>
    <lineage>
        <taxon>Bacteria</taxon>
        <taxon>Bacillati</taxon>
        <taxon>Actinomycetota</taxon>
        <taxon>Thermoleophilia</taxon>
        <taxon>Solirubrobacterales</taxon>
        <taxon>Solirubrobacteraceae</taxon>
        <taxon>environmental samples</taxon>
    </lineage>
</organism>
<proteinExistence type="predicted"/>